<name>A0A0N1H864_9EURO</name>
<dbReference type="STRING" id="1664694.A0A0N1H864"/>
<feature type="domain" description="RSE1/DDB1/CPSF1 C-terminal" evidence="5">
    <location>
        <begin position="774"/>
        <end position="1138"/>
    </location>
</feature>
<evidence type="ECO:0000313" key="8">
    <source>
        <dbReference type="EMBL" id="KPI39176.1"/>
    </source>
</evidence>
<dbReference type="Gene3D" id="2.130.10.10">
    <property type="entry name" value="YVTN repeat-like/Quinoprotein amine dehydrogenase"/>
    <property type="match status" value="3"/>
</dbReference>
<dbReference type="GO" id="GO:0005634">
    <property type="term" value="C:nucleus"/>
    <property type="evidence" value="ECO:0007669"/>
    <property type="project" value="UniProtKB-SubCell"/>
</dbReference>
<keyword evidence="2" id="KW-0507">mRNA processing</keyword>
<reference evidence="8 9" key="1">
    <citation type="submission" date="2015-06" db="EMBL/GenBank/DDBJ databases">
        <title>Draft genome of the ant-associated black yeast Phialophora attae CBS 131958.</title>
        <authorList>
            <person name="Moreno L.F."/>
            <person name="Stielow B.J."/>
            <person name="de Hoog S."/>
            <person name="Vicente V.A."/>
            <person name="Weiss V.A."/>
            <person name="de Vries M."/>
            <person name="Cruz L.M."/>
            <person name="Souza E.M."/>
        </authorList>
    </citation>
    <scope>NUCLEOTIDE SEQUENCE [LARGE SCALE GENOMIC DNA]</scope>
    <source>
        <strain evidence="8 9">CBS 131958</strain>
    </source>
</reference>
<evidence type="ECO:0000259" key="7">
    <source>
        <dbReference type="Pfam" id="PF23726"/>
    </source>
</evidence>
<dbReference type="AlphaFoldDB" id="A0A0N1H864"/>
<dbReference type="Pfam" id="PF03178">
    <property type="entry name" value="CPSF_A"/>
    <property type="match status" value="1"/>
</dbReference>
<evidence type="ECO:0000256" key="3">
    <source>
        <dbReference type="ARBA" id="ARBA00023242"/>
    </source>
</evidence>
<gene>
    <name evidence="8" type="ORF">AB675_4719</name>
</gene>
<dbReference type="Pfam" id="PF23726">
    <property type="entry name" value="Beta-prop_RSE1_2nd"/>
    <property type="match status" value="1"/>
</dbReference>
<dbReference type="EMBL" id="LFJN01000016">
    <property type="protein sequence ID" value="KPI39176.1"/>
    <property type="molecule type" value="Genomic_DNA"/>
</dbReference>
<feature type="compositionally biased region" description="Polar residues" evidence="4">
    <location>
        <begin position="1041"/>
        <end position="1056"/>
    </location>
</feature>
<dbReference type="InterPro" id="IPR058543">
    <property type="entry name" value="Beta-prop_RSE1/DDB1/CPSF1_2nd"/>
</dbReference>
<evidence type="ECO:0000259" key="6">
    <source>
        <dbReference type="Pfam" id="PF10433"/>
    </source>
</evidence>
<organism evidence="8 9">
    <name type="scientific">Cyphellophora attinorum</name>
    <dbReference type="NCBI Taxonomy" id="1664694"/>
    <lineage>
        <taxon>Eukaryota</taxon>
        <taxon>Fungi</taxon>
        <taxon>Dikarya</taxon>
        <taxon>Ascomycota</taxon>
        <taxon>Pezizomycotina</taxon>
        <taxon>Eurotiomycetes</taxon>
        <taxon>Chaetothyriomycetidae</taxon>
        <taxon>Chaetothyriales</taxon>
        <taxon>Cyphellophoraceae</taxon>
        <taxon>Cyphellophora</taxon>
    </lineage>
</organism>
<dbReference type="RefSeq" id="XP_017999139.1">
    <property type="nucleotide sequence ID" value="XM_018144879.1"/>
</dbReference>
<dbReference type="InterPro" id="IPR004871">
    <property type="entry name" value="RSE1/DDB1/CPSF1_C"/>
</dbReference>
<dbReference type="InterPro" id="IPR050358">
    <property type="entry name" value="RSE1/DDB1/CFT1"/>
</dbReference>
<feature type="region of interest" description="Disordered" evidence="4">
    <location>
        <begin position="1024"/>
        <end position="1063"/>
    </location>
</feature>
<dbReference type="GO" id="GO:0003676">
    <property type="term" value="F:nucleic acid binding"/>
    <property type="evidence" value="ECO:0007669"/>
    <property type="project" value="InterPro"/>
</dbReference>
<feature type="domain" description="RSE1/DDB1/CPSF1 first beta-propeller" evidence="6">
    <location>
        <begin position="12"/>
        <end position="356"/>
    </location>
</feature>
<sequence>MSYIVPIHRPTAVRKALKLSFIGPEDDTLVVAKANRLEFWSPSDDGYSLLSSTTVYGYVTILNKIRLPAADVDHLFVGTDRYQYFTLSWDVVSRSVVTAQSFVDQADKVLRDSRELDKCHIDPTGRFMCLELFDGIITVIPFIQEQERVPPSKKAKKNAGPQKDPGALGDPIQVRTEELQTRASAFLQTDPDSTAPPRLAILWEDNHEVPQLKLRELKYSPGEGNEPATAEMETVRELRADGFLLLGEHSISYVDKDLRQQHQEPLNDNATIWTCWTQVDQSRYLLGDDYGRLFFLMLDDSSGPMQSWKLDSVGEASRASCLVYLDEGRVFVGSHTGDSQIVQIQPGGVEVVQTFPNIAPIVDFSIMDLGRGAETSQAGDFSSGQARILTASGAWQDGSIRSVRSGVGMDELGTIAELPGITELWALSSTGSTEYQDTLVASFVDETRVFKFDSEEALEELSDYQHFELGQPTLLAANLPDEKVAQVFETGVVVSQLQSGMRLLSWRPPEGAKITAAMANSVHLLVVEGGHTLHVFHPSNDKEEPTSSKHFDVSSQISSVTLSDSQSNVCIVSFWQTASVAILDLHTLEPLHTQHLGDPGVAIPRSVLVANILPDAPPTLFVAMADGTVVTFSLDTSNNTLSGMSKILLGTEPVHFKLLPRDDDSDNGLSNVFASCEQPSLIYSSENRIVYSAVSSNKTSRVCSFSSPAYPGAVAIASPDELKLAAIGKERTTQLQTLPIKETVRCLAYEPTAQLFGMGCIDRITESGQEVLTSRIKLANEINFQTLDEVELRDQELVECIITTGQFETEDENFGDMFVVGTSINPDENELSTDTEVVRGRLIVYEVTKEKKIKQVCDQEVKGAVRSLAMCDGRIVAGIVKAVVLYALTPNPTMGFHALELKRLAQSRISSNPMSLSVSPATETSPANIAVADLMKSLAIVEIHQSKGQFTLQEVSRHFATVWSSASAVIGPNQWLLADMEGNLCTLRRDPTGPTPDDRRRLQLTGDFRLGEVVNKIVPISNNTASPTAAKSVKGKERSRTLSTSHQADLSDQPGNQRPPRIGPLITPRAFLGTVEGSIYLHGTISPAYLDVLLRLQRPLAERVAAPGHMPWANYRAWKTQVVEKDEAFRFVDGEVLEGGLLGLDDGVLEQVLKEAGLAGDGFDVTVAEARGWGEELRRLY</sequence>
<evidence type="ECO:0000256" key="2">
    <source>
        <dbReference type="ARBA" id="ARBA00022664"/>
    </source>
</evidence>
<dbReference type="Proteomes" id="UP000038010">
    <property type="component" value="Unassembled WGS sequence"/>
</dbReference>
<accession>A0A0N1H864</accession>
<keyword evidence="9" id="KW-1185">Reference proteome</keyword>
<dbReference type="OrthoDB" id="433457at2759"/>
<evidence type="ECO:0000256" key="1">
    <source>
        <dbReference type="ARBA" id="ARBA00004123"/>
    </source>
</evidence>
<dbReference type="GO" id="GO:0006397">
    <property type="term" value="P:mRNA processing"/>
    <property type="evidence" value="ECO:0007669"/>
    <property type="project" value="UniProtKB-KW"/>
</dbReference>
<comment type="caution">
    <text evidence="8">The sequence shown here is derived from an EMBL/GenBank/DDBJ whole genome shotgun (WGS) entry which is preliminary data.</text>
</comment>
<dbReference type="InterPro" id="IPR036322">
    <property type="entry name" value="WD40_repeat_dom_sf"/>
</dbReference>
<dbReference type="SUPFAM" id="SSF50978">
    <property type="entry name" value="WD40 repeat-like"/>
    <property type="match status" value="1"/>
</dbReference>
<comment type="subcellular location">
    <subcellularLocation>
        <location evidence="1">Nucleus</location>
    </subcellularLocation>
</comment>
<evidence type="ECO:0000259" key="5">
    <source>
        <dbReference type="Pfam" id="PF03178"/>
    </source>
</evidence>
<feature type="region of interest" description="Disordered" evidence="4">
    <location>
        <begin position="148"/>
        <end position="170"/>
    </location>
</feature>
<protein>
    <submittedName>
        <fullName evidence="8">DNA damage-binding protein 1</fullName>
    </submittedName>
</protein>
<dbReference type="Pfam" id="PF10433">
    <property type="entry name" value="Beta-prop_RSE1_1st"/>
    <property type="match status" value="1"/>
</dbReference>
<feature type="domain" description="RSE1/DDB1/CPSF1 second beta-propeller" evidence="7">
    <location>
        <begin position="410"/>
        <end position="725"/>
    </location>
</feature>
<keyword evidence="3" id="KW-0539">Nucleus</keyword>
<dbReference type="GeneID" id="28736757"/>
<dbReference type="PANTHER" id="PTHR10644">
    <property type="entry name" value="DNA REPAIR/RNA PROCESSING CPSF FAMILY"/>
    <property type="match status" value="1"/>
</dbReference>
<dbReference type="InterPro" id="IPR018846">
    <property type="entry name" value="Beta-prop_RSE1/DDB1/CPSF1_1st"/>
</dbReference>
<evidence type="ECO:0000313" key="9">
    <source>
        <dbReference type="Proteomes" id="UP000038010"/>
    </source>
</evidence>
<dbReference type="VEuPathDB" id="FungiDB:AB675_4719"/>
<proteinExistence type="predicted"/>
<evidence type="ECO:0000256" key="4">
    <source>
        <dbReference type="SAM" id="MobiDB-lite"/>
    </source>
</evidence>
<dbReference type="Gene3D" id="1.10.150.910">
    <property type="match status" value="1"/>
</dbReference>
<dbReference type="InterPro" id="IPR015943">
    <property type="entry name" value="WD40/YVTN_repeat-like_dom_sf"/>
</dbReference>